<reference evidence="2 3" key="1">
    <citation type="submission" date="2023-01" db="EMBL/GenBank/DDBJ databases">
        <title>Analysis of 21 Apiospora genomes using comparative genomics revels a genus with tremendous synthesis potential of carbohydrate active enzymes and secondary metabolites.</title>
        <authorList>
            <person name="Sorensen T."/>
        </authorList>
    </citation>
    <scope>NUCLEOTIDE SEQUENCE [LARGE SCALE GENOMIC DNA]</scope>
    <source>
        <strain evidence="2 3">CBS 33761</strain>
    </source>
</reference>
<evidence type="ECO:0000313" key="2">
    <source>
        <dbReference type="EMBL" id="KAK8016598.1"/>
    </source>
</evidence>
<keyword evidence="3" id="KW-1185">Reference proteome</keyword>
<dbReference type="EMBL" id="JAQQWK010000014">
    <property type="protein sequence ID" value="KAK8016598.1"/>
    <property type="molecule type" value="Genomic_DNA"/>
</dbReference>
<accession>A0ABR1RNU8</accession>
<feature type="region of interest" description="Disordered" evidence="1">
    <location>
        <begin position="1"/>
        <end position="52"/>
    </location>
</feature>
<sequence>MSPTNLHQLPDLASPRAGTPSFDGGVSACRGDKSASFSHNARKEADDESAVRVPVDVTLSQQVARSVRGEVSTM</sequence>
<organism evidence="2 3">
    <name type="scientific">Apiospora rasikravindrae</name>
    <dbReference type="NCBI Taxonomy" id="990691"/>
    <lineage>
        <taxon>Eukaryota</taxon>
        <taxon>Fungi</taxon>
        <taxon>Dikarya</taxon>
        <taxon>Ascomycota</taxon>
        <taxon>Pezizomycotina</taxon>
        <taxon>Sordariomycetes</taxon>
        <taxon>Xylariomycetidae</taxon>
        <taxon>Amphisphaeriales</taxon>
        <taxon>Apiosporaceae</taxon>
        <taxon>Apiospora</taxon>
    </lineage>
</organism>
<name>A0ABR1RNU8_9PEZI</name>
<proteinExistence type="predicted"/>
<dbReference type="Proteomes" id="UP001444661">
    <property type="component" value="Unassembled WGS sequence"/>
</dbReference>
<evidence type="ECO:0000313" key="3">
    <source>
        <dbReference type="Proteomes" id="UP001444661"/>
    </source>
</evidence>
<gene>
    <name evidence="2" type="ORF">PG993_014787</name>
</gene>
<evidence type="ECO:0000256" key="1">
    <source>
        <dbReference type="SAM" id="MobiDB-lite"/>
    </source>
</evidence>
<comment type="caution">
    <text evidence="2">The sequence shown here is derived from an EMBL/GenBank/DDBJ whole genome shotgun (WGS) entry which is preliminary data.</text>
</comment>
<protein>
    <submittedName>
        <fullName evidence="2">Uncharacterized protein</fullName>
    </submittedName>
</protein>